<dbReference type="EMBL" id="JACOOS010000001">
    <property type="protein sequence ID" value="MBC5676147.1"/>
    <property type="molecule type" value="Genomic_DNA"/>
</dbReference>
<gene>
    <name evidence="1" type="ORF">H8S22_00505</name>
</gene>
<evidence type="ECO:0000313" key="2">
    <source>
        <dbReference type="Proteomes" id="UP000635828"/>
    </source>
</evidence>
<sequence length="120" mass="13589">MGFLDRFKVHTTREYEEGKVRVFRLHEEAESLSYVEGIYKENGRFLMSVSFVKGQHETGKEAQLLDCNGLFAAAVQIEEIRLGSGEDPNEASEAGEEGIIVFDLVEGTQQWQEKGRYLKG</sequence>
<evidence type="ECO:0000313" key="1">
    <source>
        <dbReference type="EMBL" id="MBC5676147.1"/>
    </source>
</evidence>
<protein>
    <submittedName>
        <fullName evidence="1">Uncharacterized protein</fullName>
    </submittedName>
</protein>
<reference evidence="1 2" key="1">
    <citation type="submission" date="2020-08" db="EMBL/GenBank/DDBJ databases">
        <title>Genome public.</title>
        <authorList>
            <person name="Liu C."/>
            <person name="Sun Q."/>
        </authorList>
    </citation>
    <scope>NUCLEOTIDE SEQUENCE [LARGE SCALE GENOMIC DNA]</scope>
    <source>
        <strain evidence="1 2">NSJ-7</strain>
    </source>
</reference>
<proteinExistence type="predicted"/>
<accession>A0ABR7FLR5</accession>
<comment type="caution">
    <text evidence="1">The sequence shown here is derived from an EMBL/GenBank/DDBJ whole genome shotgun (WGS) entry which is preliminary data.</text>
</comment>
<name>A0ABR7FLR5_9FIRM</name>
<organism evidence="1 2">
    <name type="scientific">Anaerostipes hominis</name>
    <name type="common">ex Liu et al. 2021</name>
    <dbReference type="NCBI Taxonomy" id="2763018"/>
    <lineage>
        <taxon>Bacteria</taxon>
        <taxon>Bacillati</taxon>
        <taxon>Bacillota</taxon>
        <taxon>Clostridia</taxon>
        <taxon>Lachnospirales</taxon>
        <taxon>Lachnospiraceae</taxon>
        <taxon>Anaerostipes</taxon>
    </lineage>
</organism>
<dbReference type="RefSeq" id="WP_024728046.1">
    <property type="nucleotide sequence ID" value="NZ_JACOOS010000001.1"/>
</dbReference>
<keyword evidence="2" id="KW-1185">Reference proteome</keyword>
<dbReference type="Proteomes" id="UP000635828">
    <property type="component" value="Unassembled WGS sequence"/>
</dbReference>